<dbReference type="EMBL" id="JACETU010000010">
    <property type="protein sequence ID" value="KAF7419441.1"/>
    <property type="molecule type" value="Genomic_DNA"/>
</dbReference>
<comment type="caution">
    <text evidence="3">The sequence shown here is derived from an EMBL/GenBank/DDBJ whole genome shotgun (WGS) entry which is preliminary data.</text>
</comment>
<proteinExistence type="predicted"/>
<feature type="signal peptide" evidence="2">
    <location>
        <begin position="1"/>
        <end position="21"/>
    </location>
</feature>
<reference evidence="3" key="1">
    <citation type="submission" date="2019-07" db="EMBL/GenBank/DDBJ databases">
        <authorList>
            <person name="Palmer J.M."/>
        </authorList>
    </citation>
    <scope>NUCLEOTIDE SEQUENCE</scope>
    <source>
        <strain evidence="3">PC9</strain>
    </source>
</reference>
<evidence type="ECO:0000256" key="2">
    <source>
        <dbReference type="SAM" id="SignalP"/>
    </source>
</evidence>
<evidence type="ECO:0000313" key="3">
    <source>
        <dbReference type="EMBL" id="KAF7419441.1"/>
    </source>
</evidence>
<evidence type="ECO:0000256" key="1">
    <source>
        <dbReference type="SAM" id="MobiDB-lite"/>
    </source>
</evidence>
<feature type="region of interest" description="Disordered" evidence="1">
    <location>
        <begin position="148"/>
        <end position="180"/>
    </location>
</feature>
<feature type="compositionally biased region" description="Pro residues" evidence="1">
    <location>
        <begin position="148"/>
        <end position="166"/>
    </location>
</feature>
<protein>
    <submittedName>
        <fullName evidence="3">Uncharacterized protein</fullName>
    </submittedName>
</protein>
<keyword evidence="4" id="KW-1185">Reference proteome</keyword>
<dbReference type="VEuPathDB" id="FungiDB:PC9H_002031"/>
<feature type="chain" id="PRO_5034456985" evidence="2">
    <location>
        <begin position="22"/>
        <end position="258"/>
    </location>
</feature>
<sequence length="258" mass="27720">MQLAMKFAILAALAQAMFAAASPVYSEEDTHLPERRELSKRYTVQECQVACSMGGHPWGTPAWQQCVDQCVSGLPTPPPTPPKPAPKPVPAPPPANQGRPRTGGRKRELAKRYTVQECQVACSMGGHPWGTPAWQQCVDQCVSGLPTPPPTPPKPAPKPLPAPPPANQGKPRTGGRKRELAKRYTVQECQVACSMGGHPWGTPAWQQCVDQCVSGLPTPPPTPPKPAPKPLPAPPPANQGKPRTGGRKRELTYTEDWA</sequence>
<feature type="region of interest" description="Disordered" evidence="1">
    <location>
        <begin position="214"/>
        <end position="258"/>
    </location>
</feature>
<dbReference type="OrthoDB" id="10335665at2759"/>
<dbReference type="AlphaFoldDB" id="A0A8H6ZLS9"/>
<keyword evidence="2" id="KW-0732">Signal</keyword>
<dbReference type="RefSeq" id="XP_036626295.1">
    <property type="nucleotide sequence ID" value="XM_036771674.1"/>
</dbReference>
<feature type="compositionally biased region" description="Pro residues" evidence="1">
    <location>
        <begin position="77"/>
        <end position="95"/>
    </location>
</feature>
<feature type="compositionally biased region" description="Pro residues" evidence="1">
    <location>
        <begin position="217"/>
        <end position="237"/>
    </location>
</feature>
<dbReference type="PRINTS" id="PR01217">
    <property type="entry name" value="PRICHEXTENSN"/>
</dbReference>
<gene>
    <name evidence="3" type="ORF">PC9H_002031</name>
</gene>
<dbReference type="GeneID" id="59371872"/>
<evidence type="ECO:0000313" key="4">
    <source>
        <dbReference type="Proteomes" id="UP000623687"/>
    </source>
</evidence>
<accession>A0A8H6ZLS9</accession>
<name>A0A8H6ZLS9_PLEOS</name>
<dbReference type="Proteomes" id="UP000623687">
    <property type="component" value="Unassembled WGS sequence"/>
</dbReference>
<organism evidence="3 4">
    <name type="scientific">Pleurotus ostreatus</name>
    <name type="common">Oyster mushroom</name>
    <name type="synonym">White-rot fungus</name>
    <dbReference type="NCBI Taxonomy" id="5322"/>
    <lineage>
        <taxon>Eukaryota</taxon>
        <taxon>Fungi</taxon>
        <taxon>Dikarya</taxon>
        <taxon>Basidiomycota</taxon>
        <taxon>Agaricomycotina</taxon>
        <taxon>Agaricomycetes</taxon>
        <taxon>Agaricomycetidae</taxon>
        <taxon>Agaricales</taxon>
        <taxon>Pleurotineae</taxon>
        <taxon>Pleurotaceae</taxon>
        <taxon>Pleurotus</taxon>
    </lineage>
</organism>
<feature type="region of interest" description="Disordered" evidence="1">
    <location>
        <begin position="77"/>
        <end position="109"/>
    </location>
</feature>